<dbReference type="GO" id="GO:0004674">
    <property type="term" value="F:protein serine/threonine kinase activity"/>
    <property type="evidence" value="ECO:0007669"/>
    <property type="project" value="UniProtKB-KW"/>
</dbReference>
<sequence length="193" mass="22540">MPKVYQNVTKNVMIIGNEWISYDRFQDIKQIAKGGYEVVLKKFNNIVDINEEFLNEIAILLRTNVGSISITLYGITKDPETHEYMMVLYYYKGRSLRNHLNNNFDNFDNISWDDKSVYLNNLAIKFAKIHRLDIVHRDFHLRNILKFSLQNNSSMYLSDFGLSELITENIKNSQKSTISGVLPYIVSEVLSEE</sequence>
<reference evidence="7 8" key="1">
    <citation type="submission" date="2018-08" db="EMBL/GenBank/DDBJ databases">
        <title>Genome and evolution of the arbuscular mycorrhizal fungus Diversispora epigaea (formerly Glomus versiforme) and its bacterial endosymbionts.</title>
        <authorList>
            <person name="Sun X."/>
            <person name="Fei Z."/>
            <person name="Harrison M."/>
        </authorList>
    </citation>
    <scope>NUCLEOTIDE SEQUENCE [LARGE SCALE GENOMIC DNA]</scope>
    <source>
        <strain evidence="7 8">IT104</strain>
    </source>
</reference>
<dbReference type="PROSITE" id="PS50011">
    <property type="entry name" value="PROTEIN_KINASE_DOM"/>
    <property type="match status" value="1"/>
</dbReference>
<accession>A0A397II13</accession>
<feature type="domain" description="Protein kinase" evidence="6">
    <location>
        <begin position="1"/>
        <end position="193"/>
    </location>
</feature>
<evidence type="ECO:0000256" key="1">
    <source>
        <dbReference type="ARBA" id="ARBA00022527"/>
    </source>
</evidence>
<evidence type="ECO:0000256" key="4">
    <source>
        <dbReference type="ARBA" id="ARBA00022777"/>
    </source>
</evidence>
<dbReference type="OrthoDB" id="2330513at2759"/>
<evidence type="ECO:0000313" key="8">
    <source>
        <dbReference type="Proteomes" id="UP000266861"/>
    </source>
</evidence>
<keyword evidence="1" id="KW-0723">Serine/threonine-protein kinase</keyword>
<dbReference type="EMBL" id="PQFF01000197">
    <property type="protein sequence ID" value="RHZ75599.1"/>
    <property type="molecule type" value="Genomic_DNA"/>
</dbReference>
<proteinExistence type="predicted"/>
<dbReference type="Pfam" id="PF07714">
    <property type="entry name" value="PK_Tyr_Ser-Thr"/>
    <property type="match status" value="1"/>
</dbReference>
<evidence type="ECO:0000256" key="3">
    <source>
        <dbReference type="ARBA" id="ARBA00022741"/>
    </source>
</evidence>
<organism evidence="7 8">
    <name type="scientific">Diversispora epigaea</name>
    <dbReference type="NCBI Taxonomy" id="1348612"/>
    <lineage>
        <taxon>Eukaryota</taxon>
        <taxon>Fungi</taxon>
        <taxon>Fungi incertae sedis</taxon>
        <taxon>Mucoromycota</taxon>
        <taxon>Glomeromycotina</taxon>
        <taxon>Glomeromycetes</taxon>
        <taxon>Diversisporales</taxon>
        <taxon>Diversisporaceae</taxon>
        <taxon>Diversispora</taxon>
    </lineage>
</organism>
<dbReference type="Proteomes" id="UP000266861">
    <property type="component" value="Unassembled WGS sequence"/>
</dbReference>
<evidence type="ECO:0000313" key="7">
    <source>
        <dbReference type="EMBL" id="RHZ75599.1"/>
    </source>
</evidence>
<gene>
    <name evidence="7" type="ORF">Glove_212g163</name>
</gene>
<dbReference type="InterPro" id="IPR011009">
    <property type="entry name" value="Kinase-like_dom_sf"/>
</dbReference>
<dbReference type="AlphaFoldDB" id="A0A397II13"/>
<dbReference type="STRING" id="1348612.A0A397II13"/>
<keyword evidence="3" id="KW-0547">Nucleotide-binding</keyword>
<dbReference type="Gene3D" id="1.10.510.10">
    <property type="entry name" value="Transferase(Phosphotransferase) domain 1"/>
    <property type="match status" value="1"/>
</dbReference>
<protein>
    <recommendedName>
        <fullName evidence="6">Protein kinase domain-containing protein</fullName>
    </recommendedName>
</protein>
<keyword evidence="4" id="KW-0418">Kinase</keyword>
<evidence type="ECO:0000256" key="5">
    <source>
        <dbReference type="ARBA" id="ARBA00022840"/>
    </source>
</evidence>
<keyword evidence="5" id="KW-0067">ATP-binding</keyword>
<dbReference type="InterPro" id="IPR000719">
    <property type="entry name" value="Prot_kinase_dom"/>
</dbReference>
<name>A0A397II13_9GLOM</name>
<dbReference type="PANTHER" id="PTHR24351">
    <property type="entry name" value="RIBOSOMAL PROTEIN S6 KINASE"/>
    <property type="match status" value="1"/>
</dbReference>
<comment type="caution">
    <text evidence="7">The sequence shown here is derived from an EMBL/GenBank/DDBJ whole genome shotgun (WGS) entry which is preliminary data.</text>
</comment>
<dbReference type="GO" id="GO:0005524">
    <property type="term" value="F:ATP binding"/>
    <property type="evidence" value="ECO:0007669"/>
    <property type="project" value="UniProtKB-KW"/>
</dbReference>
<evidence type="ECO:0000259" key="6">
    <source>
        <dbReference type="PROSITE" id="PS50011"/>
    </source>
</evidence>
<evidence type="ECO:0000256" key="2">
    <source>
        <dbReference type="ARBA" id="ARBA00022679"/>
    </source>
</evidence>
<keyword evidence="2" id="KW-0808">Transferase</keyword>
<dbReference type="SUPFAM" id="SSF56112">
    <property type="entry name" value="Protein kinase-like (PK-like)"/>
    <property type="match status" value="1"/>
</dbReference>
<keyword evidence="8" id="KW-1185">Reference proteome</keyword>
<dbReference type="InterPro" id="IPR001245">
    <property type="entry name" value="Ser-Thr/Tyr_kinase_cat_dom"/>
</dbReference>